<dbReference type="InterPro" id="IPR050486">
    <property type="entry name" value="Mannose-1P_guanyltransferase"/>
</dbReference>
<protein>
    <recommendedName>
        <fullName evidence="2">Mannose-1-phosphate guanyltransferase C-terminal domain-containing protein</fullName>
    </recommendedName>
</protein>
<gene>
    <name evidence="3" type="ORF">LCGC14_1455930</name>
</gene>
<feature type="domain" description="Mannose-1-phosphate guanyltransferase C-terminal" evidence="2">
    <location>
        <begin position="51"/>
        <end position="117"/>
    </location>
</feature>
<dbReference type="Gene3D" id="2.160.10.10">
    <property type="entry name" value="Hexapeptide repeat proteins"/>
    <property type="match status" value="1"/>
</dbReference>
<dbReference type="InterPro" id="IPR011004">
    <property type="entry name" value="Trimer_LpxA-like_sf"/>
</dbReference>
<dbReference type="SUPFAM" id="SSF51161">
    <property type="entry name" value="Trimeric LpxA-like enzymes"/>
    <property type="match status" value="1"/>
</dbReference>
<proteinExistence type="predicted"/>
<dbReference type="Pfam" id="PF25087">
    <property type="entry name" value="GMPPB_C"/>
    <property type="match status" value="1"/>
</dbReference>
<evidence type="ECO:0000256" key="1">
    <source>
        <dbReference type="ARBA" id="ARBA00022679"/>
    </source>
</evidence>
<dbReference type="EMBL" id="LAZR01010079">
    <property type="protein sequence ID" value="KKM68933.1"/>
    <property type="molecule type" value="Genomic_DNA"/>
</dbReference>
<keyword evidence="1" id="KW-0808">Transferase</keyword>
<dbReference type="PROSITE" id="PS00101">
    <property type="entry name" value="HEXAPEP_TRANSFERASES"/>
    <property type="match status" value="2"/>
</dbReference>
<sequence length="141" mass="16080">MEKDLEKIKKIIDEIKENQTSEINDLLTRFLRTSLKRSKIDNFIGDYPTFIEPVFLEENVKIGDDVLLGPNVYIGANSEIGNYVEISNTIIFENVIIGENFKLVNCIVDKNSVFEFSNLNVKNCILKGSANSEENLNKIDF</sequence>
<dbReference type="AlphaFoldDB" id="A0A0F9JH90"/>
<dbReference type="PANTHER" id="PTHR22572">
    <property type="entry name" value="SUGAR-1-PHOSPHATE GUANYL TRANSFERASE"/>
    <property type="match status" value="1"/>
</dbReference>
<accession>A0A0F9JH90</accession>
<evidence type="ECO:0000259" key="2">
    <source>
        <dbReference type="Pfam" id="PF25087"/>
    </source>
</evidence>
<evidence type="ECO:0000313" key="3">
    <source>
        <dbReference type="EMBL" id="KKM68933.1"/>
    </source>
</evidence>
<comment type="caution">
    <text evidence="3">The sequence shown here is derived from an EMBL/GenBank/DDBJ whole genome shotgun (WGS) entry which is preliminary data.</text>
</comment>
<dbReference type="InterPro" id="IPR056729">
    <property type="entry name" value="GMPPB_C"/>
</dbReference>
<reference evidence="3" key="1">
    <citation type="journal article" date="2015" name="Nature">
        <title>Complex archaea that bridge the gap between prokaryotes and eukaryotes.</title>
        <authorList>
            <person name="Spang A."/>
            <person name="Saw J.H."/>
            <person name="Jorgensen S.L."/>
            <person name="Zaremba-Niedzwiedzka K."/>
            <person name="Martijn J."/>
            <person name="Lind A.E."/>
            <person name="van Eijk R."/>
            <person name="Schleper C."/>
            <person name="Guy L."/>
            <person name="Ettema T.J."/>
        </authorList>
    </citation>
    <scope>NUCLEOTIDE SEQUENCE</scope>
</reference>
<organism evidence="3">
    <name type="scientific">marine sediment metagenome</name>
    <dbReference type="NCBI Taxonomy" id="412755"/>
    <lineage>
        <taxon>unclassified sequences</taxon>
        <taxon>metagenomes</taxon>
        <taxon>ecological metagenomes</taxon>
    </lineage>
</organism>
<dbReference type="GO" id="GO:0016740">
    <property type="term" value="F:transferase activity"/>
    <property type="evidence" value="ECO:0007669"/>
    <property type="project" value="UniProtKB-KW"/>
</dbReference>
<name>A0A0F9JH90_9ZZZZ</name>
<dbReference type="InterPro" id="IPR018357">
    <property type="entry name" value="Hexapep_transf_CS"/>
</dbReference>